<reference evidence="6 7" key="1">
    <citation type="submission" date="2018-11" db="EMBL/GenBank/DDBJ databases">
        <title>Vibrio LJC006 sp. nov., isolated from seawater during the bloom of the enteromorpha.</title>
        <authorList>
            <person name="Liang J."/>
        </authorList>
    </citation>
    <scope>NUCLEOTIDE SEQUENCE [LARGE SCALE GENOMIC DNA]</scope>
    <source>
        <strain evidence="6 7">LJC006</strain>
    </source>
</reference>
<name>A0A3N9U1P8_9VIBR</name>
<gene>
    <name evidence="6" type="ORF">EES38_17205</name>
</gene>
<dbReference type="RefSeq" id="WP_124938514.1">
    <property type="nucleotide sequence ID" value="NZ_RJVQ01000009.1"/>
</dbReference>
<evidence type="ECO:0000256" key="3">
    <source>
        <dbReference type="ARBA" id="ARBA00022729"/>
    </source>
</evidence>
<evidence type="ECO:0000313" key="6">
    <source>
        <dbReference type="EMBL" id="RQW61846.1"/>
    </source>
</evidence>
<dbReference type="InterPro" id="IPR015168">
    <property type="entry name" value="SsuA/THI5"/>
</dbReference>
<keyword evidence="4" id="KW-0472">Membrane</keyword>
<proteinExistence type="inferred from homology"/>
<dbReference type="SUPFAM" id="SSF53850">
    <property type="entry name" value="Periplasmic binding protein-like II"/>
    <property type="match status" value="1"/>
</dbReference>
<dbReference type="Gene3D" id="3.40.190.10">
    <property type="entry name" value="Periplasmic binding protein-like II"/>
    <property type="match status" value="2"/>
</dbReference>
<evidence type="ECO:0000256" key="4">
    <source>
        <dbReference type="SAM" id="Phobius"/>
    </source>
</evidence>
<dbReference type="Pfam" id="PF09084">
    <property type="entry name" value="NMT1"/>
    <property type="match status" value="1"/>
</dbReference>
<evidence type="ECO:0000259" key="5">
    <source>
        <dbReference type="Pfam" id="PF09084"/>
    </source>
</evidence>
<dbReference type="PANTHER" id="PTHR30024">
    <property type="entry name" value="ALIPHATIC SULFONATES-BINDING PROTEIN-RELATED"/>
    <property type="match status" value="1"/>
</dbReference>
<accession>A0A3N9U1P8</accession>
<dbReference type="GO" id="GO:0042597">
    <property type="term" value="C:periplasmic space"/>
    <property type="evidence" value="ECO:0007669"/>
    <property type="project" value="UniProtKB-SubCell"/>
</dbReference>
<protein>
    <submittedName>
        <fullName evidence="6">ABC transporter substrate-binding protein</fullName>
    </submittedName>
</protein>
<dbReference type="PANTHER" id="PTHR30024:SF47">
    <property type="entry name" value="TAURINE-BINDING PERIPLASMIC PROTEIN"/>
    <property type="match status" value="1"/>
</dbReference>
<organism evidence="6 7">
    <name type="scientific">Vibrio viridaestus</name>
    <dbReference type="NCBI Taxonomy" id="2487322"/>
    <lineage>
        <taxon>Bacteria</taxon>
        <taxon>Pseudomonadati</taxon>
        <taxon>Pseudomonadota</taxon>
        <taxon>Gammaproteobacteria</taxon>
        <taxon>Vibrionales</taxon>
        <taxon>Vibrionaceae</taxon>
        <taxon>Vibrio</taxon>
    </lineage>
</organism>
<evidence type="ECO:0000313" key="7">
    <source>
        <dbReference type="Proteomes" id="UP000281112"/>
    </source>
</evidence>
<comment type="similarity">
    <text evidence="2">Belongs to the bacterial solute-binding protein SsuA/TauA family.</text>
</comment>
<dbReference type="OrthoDB" id="6212007at2"/>
<feature type="transmembrane region" description="Helical" evidence="4">
    <location>
        <begin position="6"/>
        <end position="26"/>
    </location>
</feature>
<dbReference type="AlphaFoldDB" id="A0A3N9U1P8"/>
<dbReference type="EMBL" id="RJVQ01000009">
    <property type="protein sequence ID" value="RQW61846.1"/>
    <property type="molecule type" value="Genomic_DNA"/>
</dbReference>
<sequence>MRSLDLLKIAVPVVAVVGVVSLYINVFGQKPIIETTTPLSSFRIAVSQTPLSAPILIAQYLNLFKENNLNVKLVPCFGGVDCAERMFDAQADFATSSESVVMFDSFKRNNFSILTTFVNSDNDLKLLSISNIGVNSVQDLIGKRVGVVKASSSEFYLYSLLLVNGIDPKQVNKVYLKPEDLAPELYSYGVDAISVWEPYGYQTELKASAPIVNIGTQGIYHLTFNLISMNEYIHANESSVRTLIRTLDQAVNWINNNPVKAKNIIAEMLQLNYAQLSWSWDDYVFRLSLSNSLLSNLQLQARWAKESGLVNGEIPDYRQFLATDINLEPDGLVVE</sequence>
<keyword evidence="4" id="KW-0812">Transmembrane</keyword>
<evidence type="ECO:0000256" key="1">
    <source>
        <dbReference type="ARBA" id="ARBA00004418"/>
    </source>
</evidence>
<dbReference type="GO" id="GO:0042918">
    <property type="term" value="P:alkanesulfonate transmembrane transport"/>
    <property type="evidence" value="ECO:0007669"/>
    <property type="project" value="TreeGrafter"/>
</dbReference>
<evidence type="ECO:0000256" key="2">
    <source>
        <dbReference type="ARBA" id="ARBA00010742"/>
    </source>
</evidence>
<keyword evidence="3" id="KW-0732">Signal</keyword>
<dbReference type="Proteomes" id="UP000281112">
    <property type="component" value="Unassembled WGS sequence"/>
</dbReference>
<dbReference type="CDD" id="cd01008">
    <property type="entry name" value="PBP2_NrtA_SsuA_CpmA_like"/>
    <property type="match status" value="1"/>
</dbReference>
<feature type="domain" description="SsuA/THI5-like" evidence="5">
    <location>
        <begin position="52"/>
        <end position="261"/>
    </location>
</feature>
<comment type="subcellular location">
    <subcellularLocation>
        <location evidence="1">Periplasm</location>
    </subcellularLocation>
</comment>
<keyword evidence="7" id="KW-1185">Reference proteome</keyword>
<keyword evidence="4" id="KW-1133">Transmembrane helix</keyword>
<comment type="caution">
    <text evidence="6">The sequence shown here is derived from an EMBL/GenBank/DDBJ whole genome shotgun (WGS) entry which is preliminary data.</text>
</comment>